<dbReference type="AlphaFoldDB" id="A0A4C1YVZ4"/>
<feature type="compositionally biased region" description="Polar residues" evidence="1">
    <location>
        <begin position="56"/>
        <end position="75"/>
    </location>
</feature>
<evidence type="ECO:0000313" key="3">
    <source>
        <dbReference type="Proteomes" id="UP000299102"/>
    </source>
</evidence>
<feature type="compositionally biased region" description="Low complexity" evidence="1">
    <location>
        <begin position="196"/>
        <end position="205"/>
    </location>
</feature>
<proteinExistence type="predicted"/>
<keyword evidence="3" id="KW-1185">Reference proteome</keyword>
<evidence type="ECO:0000313" key="2">
    <source>
        <dbReference type="EMBL" id="GBP78515.1"/>
    </source>
</evidence>
<reference evidence="2 3" key="1">
    <citation type="journal article" date="2019" name="Commun. Biol.">
        <title>The bagworm genome reveals a unique fibroin gene that provides high tensile strength.</title>
        <authorList>
            <person name="Kono N."/>
            <person name="Nakamura H."/>
            <person name="Ohtoshi R."/>
            <person name="Tomita M."/>
            <person name="Numata K."/>
            <person name="Arakawa K."/>
        </authorList>
    </citation>
    <scope>NUCLEOTIDE SEQUENCE [LARGE SCALE GENOMIC DNA]</scope>
</reference>
<sequence>MDADRVRAARIGDPLGVDLTERACRPLIRLSMHPTTTARAARVSEPLPSSSRSSPHQGNQSNRRGASRSIGSQLKQLFPRRPGRRLAVCSVVGARRRTHPASDERRGRPYQCVSHVRGGHGRSGAQRVKRGARRACSAAHTHAGRPALTPVGIGRDLDCIVDCRRCPRCRSHSRETWLSCQLPSDPAAPRRGGRRGPLPGVKWPY</sequence>
<dbReference type="EMBL" id="BGZK01001372">
    <property type="protein sequence ID" value="GBP78515.1"/>
    <property type="molecule type" value="Genomic_DNA"/>
</dbReference>
<protein>
    <submittedName>
        <fullName evidence="2">Uncharacterized protein</fullName>
    </submittedName>
</protein>
<evidence type="ECO:0000256" key="1">
    <source>
        <dbReference type="SAM" id="MobiDB-lite"/>
    </source>
</evidence>
<accession>A0A4C1YVZ4</accession>
<gene>
    <name evidence="2" type="ORF">EVAR_60532_1</name>
</gene>
<feature type="region of interest" description="Disordered" evidence="1">
    <location>
        <begin position="35"/>
        <end position="77"/>
    </location>
</feature>
<dbReference type="Proteomes" id="UP000299102">
    <property type="component" value="Unassembled WGS sequence"/>
</dbReference>
<organism evidence="2 3">
    <name type="scientific">Eumeta variegata</name>
    <name type="common">Bagworm moth</name>
    <name type="synonym">Eumeta japonica</name>
    <dbReference type="NCBI Taxonomy" id="151549"/>
    <lineage>
        <taxon>Eukaryota</taxon>
        <taxon>Metazoa</taxon>
        <taxon>Ecdysozoa</taxon>
        <taxon>Arthropoda</taxon>
        <taxon>Hexapoda</taxon>
        <taxon>Insecta</taxon>
        <taxon>Pterygota</taxon>
        <taxon>Neoptera</taxon>
        <taxon>Endopterygota</taxon>
        <taxon>Lepidoptera</taxon>
        <taxon>Glossata</taxon>
        <taxon>Ditrysia</taxon>
        <taxon>Tineoidea</taxon>
        <taxon>Psychidae</taxon>
        <taxon>Oiketicinae</taxon>
        <taxon>Eumeta</taxon>
    </lineage>
</organism>
<name>A0A4C1YVZ4_EUMVA</name>
<feature type="compositionally biased region" description="Low complexity" evidence="1">
    <location>
        <begin position="44"/>
        <end position="55"/>
    </location>
</feature>
<comment type="caution">
    <text evidence="2">The sequence shown here is derived from an EMBL/GenBank/DDBJ whole genome shotgun (WGS) entry which is preliminary data.</text>
</comment>
<feature type="region of interest" description="Disordered" evidence="1">
    <location>
        <begin position="183"/>
        <end position="205"/>
    </location>
</feature>